<evidence type="ECO:0000259" key="1">
    <source>
        <dbReference type="Pfam" id="PF01636"/>
    </source>
</evidence>
<dbReference type="EMBL" id="JBHUCX010000020">
    <property type="protein sequence ID" value="MFD1674363.1"/>
    <property type="molecule type" value="Genomic_DNA"/>
</dbReference>
<dbReference type="InterPro" id="IPR051678">
    <property type="entry name" value="AGP_Transferase"/>
</dbReference>
<dbReference type="SUPFAM" id="SSF56112">
    <property type="entry name" value="Protein kinase-like (PK-like)"/>
    <property type="match status" value="1"/>
</dbReference>
<comment type="caution">
    <text evidence="2">The sequence shown here is derived from an EMBL/GenBank/DDBJ whole genome shotgun (WGS) entry which is preliminary data.</text>
</comment>
<dbReference type="PANTHER" id="PTHR21310:SF15">
    <property type="entry name" value="AMINOGLYCOSIDE PHOSPHOTRANSFERASE DOMAIN-CONTAINING PROTEIN"/>
    <property type="match status" value="1"/>
</dbReference>
<accession>A0ABW4JG91</accession>
<dbReference type="InterPro" id="IPR011009">
    <property type="entry name" value="Kinase-like_dom_sf"/>
</dbReference>
<dbReference type="Pfam" id="PF01636">
    <property type="entry name" value="APH"/>
    <property type="match status" value="1"/>
</dbReference>
<proteinExistence type="predicted"/>
<gene>
    <name evidence="2" type="ORF">ACFSB2_06545</name>
</gene>
<feature type="domain" description="Aminoglycoside phosphotransferase" evidence="1">
    <location>
        <begin position="85"/>
        <end position="259"/>
    </location>
</feature>
<sequence>MEKTNLQLLFNEPIIDAKILDPGYSEHASDVWLVKTATNEVIVRSSRLNCEPDHEFWWGCNFLFGIDPRYMIYFEHNATFLKRISDIPVPEIIARKSVHGKEYLIVQKMNGEMPKTFIGQSEDFLHQLGTWLAKVHLHKLNYFGNLARTKVDHKENFHQKLCQAMTTIVDREHHHTSKIRLYLESILKELSELPSPEHFCPILIDLDPSQFLVEDGKISAIVDIEAYAVGPREFDFIGLEYVLDETASRSFINGYEEILQLPDLSYCRTVYRYLYRLLGVQGEVDLDTWLGQPALF</sequence>
<protein>
    <submittedName>
        <fullName evidence="2">Phosphotransferase</fullName>
    </submittedName>
</protein>
<dbReference type="Gene3D" id="3.90.1200.10">
    <property type="match status" value="1"/>
</dbReference>
<organism evidence="2 3">
    <name type="scientific">Alicyclobacillus fodiniaquatilis</name>
    <dbReference type="NCBI Taxonomy" id="1661150"/>
    <lineage>
        <taxon>Bacteria</taxon>
        <taxon>Bacillati</taxon>
        <taxon>Bacillota</taxon>
        <taxon>Bacilli</taxon>
        <taxon>Bacillales</taxon>
        <taxon>Alicyclobacillaceae</taxon>
        <taxon>Alicyclobacillus</taxon>
    </lineage>
</organism>
<evidence type="ECO:0000313" key="2">
    <source>
        <dbReference type="EMBL" id="MFD1674363.1"/>
    </source>
</evidence>
<dbReference type="PANTHER" id="PTHR21310">
    <property type="entry name" value="AMINOGLYCOSIDE PHOSPHOTRANSFERASE-RELATED-RELATED"/>
    <property type="match status" value="1"/>
</dbReference>
<dbReference type="Proteomes" id="UP001597079">
    <property type="component" value="Unassembled WGS sequence"/>
</dbReference>
<name>A0ABW4JG91_9BACL</name>
<dbReference type="RefSeq" id="WP_377942234.1">
    <property type="nucleotide sequence ID" value="NZ_JBHUCX010000020.1"/>
</dbReference>
<keyword evidence="3" id="KW-1185">Reference proteome</keyword>
<evidence type="ECO:0000313" key="3">
    <source>
        <dbReference type="Proteomes" id="UP001597079"/>
    </source>
</evidence>
<reference evidence="3" key="1">
    <citation type="journal article" date="2019" name="Int. J. Syst. Evol. Microbiol.">
        <title>The Global Catalogue of Microorganisms (GCM) 10K type strain sequencing project: providing services to taxonomists for standard genome sequencing and annotation.</title>
        <authorList>
            <consortium name="The Broad Institute Genomics Platform"/>
            <consortium name="The Broad Institute Genome Sequencing Center for Infectious Disease"/>
            <person name="Wu L."/>
            <person name="Ma J."/>
        </authorList>
    </citation>
    <scope>NUCLEOTIDE SEQUENCE [LARGE SCALE GENOMIC DNA]</scope>
    <source>
        <strain evidence="3">CGMCC 1.12286</strain>
    </source>
</reference>
<dbReference type="InterPro" id="IPR002575">
    <property type="entry name" value="Aminoglycoside_PTrfase"/>
</dbReference>